<evidence type="ECO:0000313" key="1">
    <source>
        <dbReference type="EMBL" id="CRH06135.1"/>
    </source>
</evidence>
<name>A0A1S7LGR5_MAGMO</name>
<sequence>MGEQVLFEAVGGISIGVDFITGDGAPGGAGGNPDSAVKGSLYMDQTNGQIWVKQTDGAGTDKWGRLQAQDDLDAALLGQSWREPALVHDGSSYADMAEAETAINTTTIDGATISDGDRVLFTNITGANQNVYLVTGTPGAGAILTEDGNDATEGDALYVQGGTDAGKQYVYNGSNWILQGAASSTEIAFLQSFIGKSGDGNETPDYLSNHVVTDGESLEKAIGDLDGSIGAGISTPQGRTAGAISDQAVNLNVEALDDAIGSDVTSTHQLTATDSVNANLSALDAAVGADVTTPQTRTSSAVSSQATNLNIEALDDAIGADVTSTHFTTAANSVNANISALDVALGDAFTENAVDGVTALTTLDEVLVDEVAAVEWVFHARSVTTPSKVLTGKILAFHDGSGGSDATKAKFNRFGVMRIGGTISGFNFDVDLDGVGVAQTMRLRAQAGEAMNLRIARSIINQ</sequence>
<dbReference type="AlphaFoldDB" id="A0A1S7LGR5"/>
<proteinExistence type="predicted"/>
<dbReference type="EMBL" id="LO017727">
    <property type="protein sequence ID" value="CRH06135.1"/>
    <property type="molecule type" value="Genomic_DNA"/>
</dbReference>
<organism evidence="1">
    <name type="scientific">Magnetococcus massalia (strain MO-1)</name>
    <dbReference type="NCBI Taxonomy" id="451514"/>
    <lineage>
        <taxon>Bacteria</taxon>
        <taxon>Pseudomonadati</taxon>
        <taxon>Pseudomonadota</taxon>
        <taxon>Magnetococcia</taxon>
        <taxon>Magnetococcales</taxon>
        <taxon>Magnetococcaceae</taxon>
        <taxon>Magnetococcus</taxon>
    </lineage>
</organism>
<accession>A0A1S7LGR5</accession>
<protein>
    <submittedName>
        <fullName evidence="1">Uncharacterized protein</fullName>
    </submittedName>
</protein>
<gene>
    <name evidence="1" type="ORF">MAGMO_1962</name>
</gene>
<reference evidence="1" key="1">
    <citation type="submission" date="2015-04" db="EMBL/GenBank/DDBJ databases">
        <authorList>
            <person name="Syromyatnikov M.Y."/>
            <person name="Popov V.N."/>
        </authorList>
    </citation>
    <scope>NUCLEOTIDE SEQUENCE</scope>
    <source>
        <strain evidence="1">MO-1</strain>
    </source>
</reference>